<dbReference type="Pfam" id="PF02367">
    <property type="entry name" value="TsaE"/>
    <property type="match status" value="1"/>
</dbReference>
<evidence type="ECO:0000256" key="8">
    <source>
        <dbReference type="ARBA" id="ARBA00022840"/>
    </source>
</evidence>
<protein>
    <recommendedName>
        <fullName evidence="3">tRNA threonylcarbamoyladenosine biosynthesis protein TsaE</fullName>
    </recommendedName>
    <alternativeName>
        <fullName evidence="10">t(6)A37 threonylcarbamoyladenosine biosynthesis protein TsaE</fullName>
    </alternativeName>
</protein>
<dbReference type="InterPro" id="IPR027417">
    <property type="entry name" value="P-loop_NTPase"/>
</dbReference>
<dbReference type="AlphaFoldDB" id="A0A520RX47"/>
<keyword evidence="8" id="KW-0067">ATP-binding</keyword>
<organism evidence="11 12">
    <name type="scientific">OM182 bacterium</name>
    <dbReference type="NCBI Taxonomy" id="2510334"/>
    <lineage>
        <taxon>Bacteria</taxon>
        <taxon>Pseudomonadati</taxon>
        <taxon>Pseudomonadota</taxon>
        <taxon>Gammaproteobacteria</taxon>
        <taxon>OMG group</taxon>
        <taxon>OM182 clade</taxon>
    </lineage>
</organism>
<evidence type="ECO:0000256" key="1">
    <source>
        <dbReference type="ARBA" id="ARBA00004496"/>
    </source>
</evidence>
<keyword evidence="9" id="KW-0460">Magnesium</keyword>
<dbReference type="GO" id="GO:0002949">
    <property type="term" value="P:tRNA threonylcarbamoyladenosine modification"/>
    <property type="evidence" value="ECO:0007669"/>
    <property type="project" value="InterPro"/>
</dbReference>
<dbReference type="SUPFAM" id="SSF52540">
    <property type="entry name" value="P-loop containing nucleoside triphosphate hydrolases"/>
    <property type="match status" value="1"/>
</dbReference>
<dbReference type="InterPro" id="IPR003442">
    <property type="entry name" value="T6A_TsaE"/>
</dbReference>
<dbReference type="NCBIfam" id="TIGR00150">
    <property type="entry name" value="T6A_YjeE"/>
    <property type="match status" value="1"/>
</dbReference>
<dbReference type="GO" id="GO:0016740">
    <property type="term" value="F:transferase activity"/>
    <property type="evidence" value="ECO:0007669"/>
    <property type="project" value="UniProtKB-KW"/>
</dbReference>
<evidence type="ECO:0000256" key="4">
    <source>
        <dbReference type="ARBA" id="ARBA00022490"/>
    </source>
</evidence>
<sequence>MSTSKQFTLKDEEATLDFGAALARATFLNPDDAQTKSGEPGCRSMGAVIYLLGDLGAGKTTLTRGFLRGFGFHGAVKSPTYTLVEPYEFSLCKIYHFDLYRLTDPAEVQYLGIDDYFQQQNICLLEWAERGRDLIPAPDLSISLRGTGTGREISCQTHTAKGERIAARL</sequence>
<evidence type="ECO:0000256" key="6">
    <source>
        <dbReference type="ARBA" id="ARBA00022723"/>
    </source>
</evidence>
<dbReference type="PANTHER" id="PTHR33540">
    <property type="entry name" value="TRNA THREONYLCARBAMOYLADENOSINE BIOSYNTHESIS PROTEIN TSAE"/>
    <property type="match status" value="1"/>
</dbReference>
<evidence type="ECO:0000256" key="5">
    <source>
        <dbReference type="ARBA" id="ARBA00022694"/>
    </source>
</evidence>
<name>A0A520RX47_9GAMM</name>
<keyword evidence="7" id="KW-0547">Nucleotide-binding</keyword>
<dbReference type="Proteomes" id="UP000320404">
    <property type="component" value="Unassembled WGS sequence"/>
</dbReference>
<evidence type="ECO:0000256" key="9">
    <source>
        <dbReference type="ARBA" id="ARBA00022842"/>
    </source>
</evidence>
<dbReference type="Gene3D" id="3.40.50.300">
    <property type="entry name" value="P-loop containing nucleotide triphosphate hydrolases"/>
    <property type="match status" value="1"/>
</dbReference>
<evidence type="ECO:0000256" key="7">
    <source>
        <dbReference type="ARBA" id="ARBA00022741"/>
    </source>
</evidence>
<keyword evidence="11" id="KW-0808">Transferase</keyword>
<comment type="caution">
    <text evidence="11">The sequence shown here is derived from an EMBL/GenBank/DDBJ whole genome shotgun (WGS) entry which is preliminary data.</text>
</comment>
<keyword evidence="5" id="KW-0819">tRNA processing</keyword>
<comment type="similarity">
    <text evidence="2">Belongs to the TsaE family.</text>
</comment>
<dbReference type="GO" id="GO:0005737">
    <property type="term" value="C:cytoplasm"/>
    <property type="evidence" value="ECO:0007669"/>
    <property type="project" value="UniProtKB-SubCell"/>
</dbReference>
<evidence type="ECO:0000313" key="11">
    <source>
        <dbReference type="EMBL" id="RZO74764.1"/>
    </source>
</evidence>
<evidence type="ECO:0000256" key="10">
    <source>
        <dbReference type="ARBA" id="ARBA00032441"/>
    </source>
</evidence>
<keyword evidence="4" id="KW-0963">Cytoplasm</keyword>
<evidence type="ECO:0000256" key="3">
    <source>
        <dbReference type="ARBA" id="ARBA00019010"/>
    </source>
</evidence>
<evidence type="ECO:0000313" key="12">
    <source>
        <dbReference type="Proteomes" id="UP000320404"/>
    </source>
</evidence>
<dbReference type="EMBL" id="SHAH01000084">
    <property type="protein sequence ID" value="RZO74764.1"/>
    <property type="molecule type" value="Genomic_DNA"/>
</dbReference>
<evidence type="ECO:0000256" key="2">
    <source>
        <dbReference type="ARBA" id="ARBA00007599"/>
    </source>
</evidence>
<dbReference type="GO" id="GO:0005524">
    <property type="term" value="F:ATP binding"/>
    <property type="evidence" value="ECO:0007669"/>
    <property type="project" value="UniProtKB-KW"/>
</dbReference>
<gene>
    <name evidence="11" type="primary">tsaE</name>
    <name evidence="11" type="ORF">EVA69_05365</name>
</gene>
<accession>A0A520RX47</accession>
<dbReference type="PANTHER" id="PTHR33540:SF2">
    <property type="entry name" value="TRNA THREONYLCARBAMOYLADENOSINE BIOSYNTHESIS PROTEIN TSAE"/>
    <property type="match status" value="1"/>
</dbReference>
<reference evidence="11 12" key="1">
    <citation type="submission" date="2019-02" db="EMBL/GenBank/DDBJ databases">
        <title>Prokaryotic population dynamics and viral predation in marine succession experiment using metagenomics: the confinement effect.</title>
        <authorList>
            <person name="Haro-Moreno J.M."/>
            <person name="Rodriguez-Valera F."/>
            <person name="Lopez-Perez M."/>
        </authorList>
    </citation>
    <scope>NUCLEOTIDE SEQUENCE [LARGE SCALE GENOMIC DNA]</scope>
    <source>
        <strain evidence="11">MED-G158</strain>
    </source>
</reference>
<comment type="subcellular location">
    <subcellularLocation>
        <location evidence="1">Cytoplasm</location>
    </subcellularLocation>
</comment>
<dbReference type="GO" id="GO:0046872">
    <property type="term" value="F:metal ion binding"/>
    <property type="evidence" value="ECO:0007669"/>
    <property type="project" value="UniProtKB-KW"/>
</dbReference>
<proteinExistence type="inferred from homology"/>
<keyword evidence="6" id="KW-0479">Metal-binding</keyword>